<organism evidence="7 8">
    <name type="scientific">Adineta steineri</name>
    <dbReference type="NCBI Taxonomy" id="433720"/>
    <lineage>
        <taxon>Eukaryota</taxon>
        <taxon>Metazoa</taxon>
        <taxon>Spiralia</taxon>
        <taxon>Gnathifera</taxon>
        <taxon>Rotifera</taxon>
        <taxon>Eurotatoria</taxon>
        <taxon>Bdelloidea</taxon>
        <taxon>Adinetida</taxon>
        <taxon>Adinetidae</taxon>
        <taxon>Adineta</taxon>
    </lineage>
</organism>
<dbReference type="InterPro" id="IPR000276">
    <property type="entry name" value="GPCR_Rhodpsn"/>
</dbReference>
<reference evidence="7" key="1">
    <citation type="submission" date="2021-02" db="EMBL/GenBank/DDBJ databases">
        <authorList>
            <person name="Nowell W R."/>
        </authorList>
    </citation>
    <scope>NUCLEOTIDE SEQUENCE</scope>
</reference>
<evidence type="ECO:0000256" key="1">
    <source>
        <dbReference type="ARBA" id="ARBA00004370"/>
    </source>
</evidence>
<dbReference type="InterPro" id="IPR017452">
    <property type="entry name" value="GPCR_Rhodpsn_7TM"/>
</dbReference>
<keyword evidence="2 5" id="KW-0812">Transmembrane</keyword>
<evidence type="ECO:0000256" key="2">
    <source>
        <dbReference type="ARBA" id="ARBA00022692"/>
    </source>
</evidence>
<evidence type="ECO:0000256" key="5">
    <source>
        <dbReference type="SAM" id="Phobius"/>
    </source>
</evidence>
<evidence type="ECO:0000256" key="4">
    <source>
        <dbReference type="ARBA" id="ARBA00023136"/>
    </source>
</evidence>
<dbReference type="GO" id="GO:0016020">
    <property type="term" value="C:membrane"/>
    <property type="evidence" value="ECO:0007669"/>
    <property type="project" value="UniProtKB-SubCell"/>
</dbReference>
<comment type="subcellular location">
    <subcellularLocation>
        <location evidence="1">Membrane</location>
    </subcellularLocation>
</comment>
<dbReference type="EMBL" id="CAJNOG010000023">
    <property type="protein sequence ID" value="CAF0782463.1"/>
    <property type="molecule type" value="Genomic_DNA"/>
</dbReference>
<evidence type="ECO:0000313" key="7">
    <source>
        <dbReference type="EMBL" id="CAF0782463.1"/>
    </source>
</evidence>
<dbReference type="CDD" id="cd00637">
    <property type="entry name" value="7tm_classA_rhodopsin-like"/>
    <property type="match status" value="1"/>
</dbReference>
<feature type="transmembrane region" description="Helical" evidence="5">
    <location>
        <begin position="103"/>
        <end position="128"/>
    </location>
</feature>
<dbReference type="SUPFAM" id="SSF81321">
    <property type="entry name" value="Family A G protein-coupled receptor-like"/>
    <property type="match status" value="1"/>
</dbReference>
<feature type="transmembrane region" description="Helical" evidence="5">
    <location>
        <begin position="236"/>
        <end position="259"/>
    </location>
</feature>
<feature type="transmembrane region" description="Helical" evidence="5">
    <location>
        <begin position="183"/>
        <end position="208"/>
    </location>
</feature>
<feature type="domain" description="G-protein coupled receptors family 1 profile" evidence="6">
    <location>
        <begin position="32"/>
        <end position="285"/>
    </location>
</feature>
<keyword evidence="4 5" id="KW-0472">Membrane</keyword>
<accession>A0A813RKQ6</accession>
<dbReference type="PROSITE" id="PS50262">
    <property type="entry name" value="G_PROTEIN_RECEP_F1_2"/>
    <property type="match status" value="1"/>
</dbReference>
<comment type="caution">
    <text evidence="7">The sequence shown here is derived from an EMBL/GenBank/DDBJ whole genome shotgun (WGS) entry which is preliminary data.</text>
</comment>
<gene>
    <name evidence="7" type="ORF">JYZ213_LOCUS4258</name>
</gene>
<protein>
    <recommendedName>
        <fullName evidence="6">G-protein coupled receptors family 1 profile domain-containing protein</fullName>
    </recommendedName>
</protein>
<feature type="transmembrane region" description="Helical" evidence="5">
    <location>
        <begin position="271"/>
        <end position="290"/>
    </location>
</feature>
<dbReference type="Proteomes" id="UP000663845">
    <property type="component" value="Unassembled WGS sequence"/>
</dbReference>
<evidence type="ECO:0000313" key="8">
    <source>
        <dbReference type="Proteomes" id="UP000663845"/>
    </source>
</evidence>
<feature type="transmembrane region" description="Helical" evidence="5">
    <location>
        <begin position="140"/>
        <end position="163"/>
    </location>
</feature>
<evidence type="ECO:0000256" key="3">
    <source>
        <dbReference type="ARBA" id="ARBA00022989"/>
    </source>
</evidence>
<dbReference type="AlphaFoldDB" id="A0A813RKQ6"/>
<evidence type="ECO:0000259" key="6">
    <source>
        <dbReference type="PROSITE" id="PS50262"/>
    </source>
</evidence>
<dbReference type="Gene3D" id="1.20.1070.10">
    <property type="entry name" value="Rhodopsin 7-helix transmembrane proteins"/>
    <property type="match status" value="1"/>
</dbReference>
<dbReference type="GO" id="GO:0004930">
    <property type="term" value="F:G protein-coupled receptor activity"/>
    <property type="evidence" value="ECO:0007669"/>
    <property type="project" value="InterPro"/>
</dbReference>
<keyword evidence="3 5" id="KW-1133">Transmembrane helix</keyword>
<feature type="transmembrane region" description="Helical" evidence="5">
    <location>
        <begin position="12"/>
        <end position="38"/>
    </location>
</feature>
<sequence length="297" mass="35039">MSNSTVSINFNLISTILSAFADSIAIVICLTFLFIILYHLIQIKYNQYQVPIDVTLILSTNILCVIIIKTTVQTIHVTIPTVLQDFQTNIKYKKTRFCQIRAYIFYSMVGILYWSYVLLALFRFVRIIYPKQIWFHRSSFYLYILIPAQYIFVFILTLPLLIMFDGLHYISDEPYCSIVLTPIYPIIYGMIIIFVLPYSAMCILYLCIARKMHQMPIVGQYLRRNRRDYMVIRRMLLNIFILCIVSIPVFIIYIIESIYNRSDSLIYRVQWLLSSLSSCLFSLMLPLITVRLHDLLK</sequence>
<dbReference type="Pfam" id="PF00001">
    <property type="entry name" value="7tm_1"/>
    <property type="match status" value="1"/>
</dbReference>
<proteinExistence type="predicted"/>
<name>A0A813RKQ6_9BILA</name>